<dbReference type="AlphaFoldDB" id="A0A645HCY8"/>
<dbReference type="InterPro" id="IPR002725">
    <property type="entry name" value="YgjP-like_metallopeptidase"/>
</dbReference>
<accession>A0A645HCY8</accession>
<proteinExistence type="predicted"/>
<gene>
    <name evidence="2" type="ORF">SDC9_184403</name>
</gene>
<name>A0A645HCY8_9ZZZZ</name>
<sequence length="54" mass="6286">MRLPAHLCDYVILHELAHLRHRNHGPEFHKLVDNLCGGKEKEYAKALKAFRPVI</sequence>
<dbReference type="Gene3D" id="3.30.2010.10">
    <property type="entry name" value="Metalloproteases ('zincins'), catalytic domain"/>
    <property type="match status" value="1"/>
</dbReference>
<dbReference type="PANTHER" id="PTHR30399:SF1">
    <property type="entry name" value="UTP PYROPHOSPHATASE"/>
    <property type="match status" value="1"/>
</dbReference>
<reference evidence="2" key="1">
    <citation type="submission" date="2019-08" db="EMBL/GenBank/DDBJ databases">
        <authorList>
            <person name="Kucharzyk K."/>
            <person name="Murdoch R.W."/>
            <person name="Higgins S."/>
            <person name="Loffler F."/>
        </authorList>
    </citation>
    <scope>NUCLEOTIDE SEQUENCE</scope>
</reference>
<feature type="domain" description="YgjP-like metallopeptidase" evidence="1">
    <location>
        <begin position="1"/>
        <end position="48"/>
    </location>
</feature>
<evidence type="ECO:0000259" key="1">
    <source>
        <dbReference type="Pfam" id="PF01863"/>
    </source>
</evidence>
<protein>
    <recommendedName>
        <fullName evidence="1">YgjP-like metallopeptidase domain-containing protein</fullName>
    </recommendedName>
</protein>
<dbReference type="PANTHER" id="PTHR30399">
    <property type="entry name" value="UNCHARACTERIZED PROTEIN YGJP"/>
    <property type="match status" value="1"/>
</dbReference>
<dbReference type="EMBL" id="VSSQ01091285">
    <property type="protein sequence ID" value="MPN36891.1"/>
    <property type="molecule type" value="Genomic_DNA"/>
</dbReference>
<dbReference type="InterPro" id="IPR053136">
    <property type="entry name" value="UTP_pyrophosphatase-like"/>
</dbReference>
<evidence type="ECO:0000313" key="2">
    <source>
        <dbReference type="EMBL" id="MPN36891.1"/>
    </source>
</evidence>
<dbReference type="CDD" id="cd07344">
    <property type="entry name" value="M48_yhfN_like"/>
    <property type="match status" value="1"/>
</dbReference>
<organism evidence="2">
    <name type="scientific">bioreactor metagenome</name>
    <dbReference type="NCBI Taxonomy" id="1076179"/>
    <lineage>
        <taxon>unclassified sequences</taxon>
        <taxon>metagenomes</taxon>
        <taxon>ecological metagenomes</taxon>
    </lineage>
</organism>
<dbReference type="Pfam" id="PF01863">
    <property type="entry name" value="YgjP-like"/>
    <property type="match status" value="1"/>
</dbReference>
<comment type="caution">
    <text evidence="2">The sequence shown here is derived from an EMBL/GenBank/DDBJ whole genome shotgun (WGS) entry which is preliminary data.</text>
</comment>